<keyword evidence="2" id="KW-1185">Reference proteome</keyword>
<evidence type="ECO:0000313" key="1">
    <source>
        <dbReference type="EMBL" id="OQP51595.1"/>
    </source>
</evidence>
<dbReference type="RefSeq" id="WP_014219699.1">
    <property type="nucleotide sequence ID" value="NZ_LWBO01000005.1"/>
</dbReference>
<gene>
    <name evidence="1" type="ORF">A4D02_26140</name>
</gene>
<evidence type="ECO:0000313" key="2">
    <source>
        <dbReference type="Proteomes" id="UP000192277"/>
    </source>
</evidence>
<protein>
    <submittedName>
        <fullName evidence="1">Uncharacterized protein</fullName>
    </submittedName>
</protein>
<organism evidence="1 2">
    <name type="scientific">Niastella koreensis</name>
    <dbReference type="NCBI Taxonomy" id="354356"/>
    <lineage>
        <taxon>Bacteria</taxon>
        <taxon>Pseudomonadati</taxon>
        <taxon>Bacteroidota</taxon>
        <taxon>Chitinophagia</taxon>
        <taxon>Chitinophagales</taxon>
        <taxon>Chitinophagaceae</taxon>
        <taxon>Niastella</taxon>
    </lineage>
</organism>
<proteinExistence type="predicted"/>
<sequence>MKNETRENFGSTAPLTMAALETLKKRGFRYVQVKGFTADKRLDYMEPRYLVLIPIMALPVDSGKVEIYESINSKLLQDWASHPGDGMKVLISIDKKRSNETGI</sequence>
<dbReference type="EMBL" id="LWBO01000005">
    <property type="protein sequence ID" value="OQP51595.1"/>
    <property type="molecule type" value="Genomic_DNA"/>
</dbReference>
<comment type="caution">
    <text evidence="1">The sequence shown here is derived from an EMBL/GenBank/DDBJ whole genome shotgun (WGS) entry which is preliminary data.</text>
</comment>
<dbReference type="Proteomes" id="UP000192277">
    <property type="component" value="Unassembled WGS sequence"/>
</dbReference>
<name>A0ABX3NZW8_9BACT</name>
<accession>A0ABX3NZW8</accession>
<reference evidence="1 2" key="1">
    <citation type="submission" date="2016-04" db="EMBL/GenBank/DDBJ databases">
        <authorList>
            <person name="Chen L."/>
            <person name="Zhuang W."/>
            <person name="Wang G."/>
        </authorList>
    </citation>
    <scope>NUCLEOTIDE SEQUENCE [LARGE SCALE GENOMIC DNA]</scope>
    <source>
        <strain evidence="2">GR20</strain>
    </source>
</reference>